<dbReference type="Pfam" id="PF12796">
    <property type="entry name" value="Ank_2"/>
    <property type="match status" value="2"/>
</dbReference>
<reference evidence="5 6" key="1">
    <citation type="submission" date="2015-09" db="EMBL/GenBank/DDBJ databases">
        <title>Draft genome of a European isolate of the apple canker pathogen Neonectria ditissima.</title>
        <authorList>
            <person name="Gomez-Cortecero A."/>
            <person name="Harrison R.J."/>
            <person name="Armitage A.D."/>
        </authorList>
    </citation>
    <scope>NUCLEOTIDE SEQUENCE [LARGE SCALE GENOMIC DNA]</scope>
    <source>
        <strain evidence="5 6">R09/05</strain>
    </source>
</reference>
<evidence type="ECO:0000256" key="4">
    <source>
        <dbReference type="SAM" id="MobiDB-lite"/>
    </source>
</evidence>
<evidence type="ECO:0000313" key="6">
    <source>
        <dbReference type="Proteomes" id="UP000050424"/>
    </source>
</evidence>
<evidence type="ECO:0000256" key="3">
    <source>
        <dbReference type="PROSITE-ProRule" id="PRU00023"/>
    </source>
</evidence>
<organism evidence="5 6">
    <name type="scientific">Neonectria ditissima</name>
    <dbReference type="NCBI Taxonomy" id="78410"/>
    <lineage>
        <taxon>Eukaryota</taxon>
        <taxon>Fungi</taxon>
        <taxon>Dikarya</taxon>
        <taxon>Ascomycota</taxon>
        <taxon>Pezizomycotina</taxon>
        <taxon>Sordariomycetes</taxon>
        <taxon>Hypocreomycetidae</taxon>
        <taxon>Hypocreales</taxon>
        <taxon>Nectriaceae</taxon>
        <taxon>Neonectria</taxon>
    </lineage>
</organism>
<dbReference type="PROSITE" id="PS50297">
    <property type="entry name" value="ANK_REP_REGION"/>
    <property type="match status" value="2"/>
</dbReference>
<dbReference type="PROSITE" id="PS50088">
    <property type="entry name" value="ANK_REPEAT"/>
    <property type="match status" value="3"/>
</dbReference>
<protein>
    <submittedName>
        <fullName evidence="5">Uncharacterized protein</fullName>
    </submittedName>
</protein>
<dbReference type="STRING" id="78410.A0A0P7B3W4"/>
<keyword evidence="1" id="KW-0677">Repeat</keyword>
<evidence type="ECO:0000256" key="1">
    <source>
        <dbReference type="ARBA" id="ARBA00022737"/>
    </source>
</evidence>
<feature type="repeat" description="ANK" evidence="3">
    <location>
        <begin position="495"/>
        <end position="527"/>
    </location>
</feature>
<feature type="compositionally biased region" description="Basic residues" evidence="4">
    <location>
        <begin position="182"/>
        <end position="196"/>
    </location>
</feature>
<dbReference type="EMBL" id="LKCW01000077">
    <property type="protein sequence ID" value="KPM40728.1"/>
    <property type="molecule type" value="Genomic_DNA"/>
</dbReference>
<feature type="repeat" description="ANK" evidence="3">
    <location>
        <begin position="343"/>
        <end position="375"/>
    </location>
</feature>
<dbReference type="PANTHER" id="PTHR24193">
    <property type="entry name" value="ANKYRIN REPEAT PROTEIN"/>
    <property type="match status" value="1"/>
</dbReference>
<dbReference type="GO" id="GO:0005634">
    <property type="term" value="C:nucleus"/>
    <property type="evidence" value="ECO:0007669"/>
    <property type="project" value="TreeGrafter"/>
</dbReference>
<dbReference type="GO" id="GO:0045944">
    <property type="term" value="P:positive regulation of transcription by RNA polymerase II"/>
    <property type="evidence" value="ECO:0007669"/>
    <property type="project" value="TreeGrafter"/>
</dbReference>
<dbReference type="SMART" id="SM00248">
    <property type="entry name" value="ANK"/>
    <property type="match status" value="5"/>
</dbReference>
<dbReference type="AlphaFoldDB" id="A0A0P7B3W4"/>
<feature type="compositionally biased region" description="Polar residues" evidence="4">
    <location>
        <begin position="163"/>
        <end position="175"/>
    </location>
</feature>
<feature type="region of interest" description="Disordered" evidence="4">
    <location>
        <begin position="163"/>
        <end position="200"/>
    </location>
</feature>
<keyword evidence="2 3" id="KW-0040">ANK repeat</keyword>
<keyword evidence="6" id="KW-1185">Reference proteome</keyword>
<dbReference type="Gene3D" id="1.25.40.20">
    <property type="entry name" value="Ankyrin repeat-containing domain"/>
    <property type="match status" value="2"/>
</dbReference>
<dbReference type="InterPro" id="IPR036770">
    <property type="entry name" value="Ankyrin_rpt-contain_sf"/>
</dbReference>
<gene>
    <name evidence="5" type="ORF">AK830_g5804</name>
</gene>
<comment type="caution">
    <text evidence="5">The sequence shown here is derived from an EMBL/GenBank/DDBJ whole genome shotgun (WGS) entry which is preliminary data.</text>
</comment>
<dbReference type="Proteomes" id="UP000050424">
    <property type="component" value="Unassembled WGS sequence"/>
</dbReference>
<sequence length="621" mass="69767">MSLELVGGVGAALGIGDIAVRLIKTTAELYQAFRDAPEEFQSLRGRLGVLEDLVTQAEATKAHVSISAGDGESLRRAMHEVERCVEAIGVEYRKIAGTTKTLGRLRWVLIDREAVGKLEKRLETSQQLLVALIVMKQLPLQYNANSQIALVLRKVERMEVQLLSPTNSPRATPQSPRDDPRSKHHMFSSPLRKRKSQPSQTAVFQLPSWLTLLGLQKSILHIQRPHAKTVKVSARVQFPARRGRQRIAFLVDLTFHFASRFFFAYPSFGMCNVVPSDSIIMKACQTGDVRKVKELFSRNLASPRDVNPDNLSLLSLAVNRGHTELVALLLEQGADVNNPYGKNQTSPLQWALYQRNLDITRLLVEYGAEGDYVSGLGWTPAFYLFLKRPSMSRGPSSTCNSRDFFSIFSNGLIFLDLEVSNPRGDTVLRSTVSFGSGEDISGLLALGASPSRTGDRPWRNEWSLMHIAIDADNVSAIKVLLDLECFSNIDDEDYLGWTMLQHAMRLGHIEIVELLLERGCEEIVPDFDPEVGSSDYEWSLGGENKEFTPGHYAQSEEDPDVQDADPIQLYLSRCQWTSDKYFAYMKALLDHRRIELRTLYENGVVKDEIYWDANEVAGKFD</sequence>
<dbReference type="PANTHER" id="PTHR24193:SF121">
    <property type="entry name" value="ADA2A-CONTAINING COMPLEX COMPONENT 3, ISOFORM D"/>
    <property type="match status" value="1"/>
</dbReference>
<dbReference type="OrthoDB" id="20872at2759"/>
<accession>A0A0P7B3W4</accession>
<dbReference type="InterPro" id="IPR050663">
    <property type="entry name" value="Ankyrin-SOCS_Box"/>
</dbReference>
<dbReference type="InterPro" id="IPR002110">
    <property type="entry name" value="Ankyrin_rpt"/>
</dbReference>
<dbReference type="SUPFAM" id="SSF48403">
    <property type="entry name" value="Ankyrin repeat"/>
    <property type="match status" value="1"/>
</dbReference>
<proteinExistence type="predicted"/>
<evidence type="ECO:0000313" key="5">
    <source>
        <dbReference type="EMBL" id="KPM40728.1"/>
    </source>
</evidence>
<name>A0A0P7B3W4_9HYPO</name>
<evidence type="ECO:0000256" key="2">
    <source>
        <dbReference type="ARBA" id="ARBA00023043"/>
    </source>
</evidence>
<dbReference type="GO" id="GO:0000976">
    <property type="term" value="F:transcription cis-regulatory region binding"/>
    <property type="evidence" value="ECO:0007669"/>
    <property type="project" value="TreeGrafter"/>
</dbReference>
<feature type="repeat" description="ANK" evidence="3">
    <location>
        <begin position="309"/>
        <end position="337"/>
    </location>
</feature>